<proteinExistence type="predicted"/>
<gene>
    <name evidence="1" type="ORF">HERILL_LOCUS6943</name>
</gene>
<dbReference type="EMBL" id="LR899011">
    <property type="protein sequence ID" value="CAD7084025.1"/>
    <property type="molecule type" value="Genomic_DNA"/>
</dbReference>
<accession>A0A7R8UNZ8</accession>
<protein>
    <submittedName>
        <fullName evidence="1">Uncharacterized protein</fullName>
    </submittedName>
</protein>
<evidence type="ECO:0000313" key="1">
    <source>
        <dbReference type="EMBL" id="CAD7084025.1"/>
    </source>
</evidence>
<dbReference type="InParanoid" id="A0A7R8UNZ8"/>
<reference evidence="1 2" key="1">
    <citation type="submission" date="2020-11" db="EMBL/GenBank/DDBJ databases">
        <authorList>
            <person name="Wallbank WR R."/>
            <person name="Pardo Diaz C."/>
            <person name="Kozak K."/>
            <person name="Martin S."/>
            <person name="Jiggins C."/>
            <person name="Moest M."/>
            <person name="Warren A I."/>
            <person name="Generalovic N T."/>
            <person name="Byers J.R.P. K."/>
            <person name="Montejo-Kovacevich G."/>
            <person name="Yen C E."/>
        </authorList>
    </citation>
    <scope>NUCLEOTIDE SEQUENCE [LARGE SCALE GENOMIC DNA]</scope>
</reference>
<name>A0A7R8UNZ8_HERIL</name>
<dbReference type="AlphaFoldDB" id="A0A7R8UNZ8"/>
<organism evidence="1 2">
    <name type="scientific">Hermetia illucens</name>
    <name type="common">Black soldier fly</name>
    <dbReference type="NCBI Taxonomy" id="343691"/>
    <lineage>
        <taxon>Eukaryota</taxon>
        <taxon>Metazoa</taxon>
        <taxon>Ecdysozoa</taxon>
        <taxon>Arthropoda</taxon>
        <taxon>Hexapoda</taxon>
        <taxon>Insecta</taxon>
        <taxon>Pterygota</taxon>
        <taxon>Neoptera</taxon>
        <taxon>Endopterygota</taxon>
        <taxon>Diptera</taxon>
        <taxon>Brachycera</taxon>
        <taxon>Stratiomyomorpha</taxon>
        <taxon>Stratiomyidae</taxon>
        <taxon>Hermetiinae</taxon>
        <taxon>Hermetia</taxon>
    </lineage>
</organism>
<sequence length="249" mass="28356">MASHFLDDFDFKYDLEDCPTVEDLKNFCMDINFKRLEVKQKRFKDIRKYILLTNLVERVDHQIRIQQEANQEFLLALQVNYLELSSQLVTSSSQTIYSASPFELNNTHIRLLGLIVSPSSGTWALGVVEVVGAVTHWSRDVCELAEEFGALLPSSLIFADCEHCCCFRYQVKSWRTVRGPFLILICTRIASDESRRMGSFIVLVSRGTKILVVALGDSFHLFSLHFPPELVTNENKDDLDINSASPGQE</sequence>
<dbReference type="Proteomes" id="UP000594454">
    <property type="component" value="Chromosome 3"/>
</dbReference>
<keyword evidence="2" id="KW-1185">Reference proteome</keyword>
<evidence type="ECO:0000313" key="2">
    <source>
        <dbReference type="Proteomes" id="UP000594454"/>
    </source>
</evidence>